<comment type="caution">
    <text evidence="1">The sequence shown here is derived from an EMBL/GenBank/DDBJ whole genome shotgun (WGS) entry which is preliminary data.</text>
</comment>
<name>A0ABN7PSF3_TIMPD</name>
<proteinExistence type="predicted"/>
<dbReference type="EMBL" id="CAJPIN010092598">
    <property type="protein sequence ID" value="CAG2068514.1"/>
    <property type="molecule type" value="Genomic_DNA"/>
</dbReference>
<reference evidence="1" key="1">
    <citation type="submission" date="2021-03" db="EMBL/GenBank/DDBJ databases">
        <authorList>
            <person name="Tran Van P."/>
        </authorList>
    </citation>
    <scope>NUCLEOTIDE SEQUENCE</scope>
</reference>
<evidence type="ECO:0000313" key="1">
    <source>
        <dbReference type="EMBL" id="CAG2068514.1"/>
    </source>
</evidence>
<sequence>MQKYHTPEILRLPLQELCLHTKLLAPANTPIADFLAKAIEPPSFVITRNAVQLLKTMDALDAWERPHRARTSLGGPPRRTSSGKDGSIFCGVEVFGSSPHNRLLLVLQ</sequence>
<feature type="non-terminal residue" evidence="1">
    <location>
        <position position="108"/>
    </location>
</feature>
<protein>
    <submittedName>
        <fullName evidence="1">Uncharacterized protein</fullName>
    </submittedName>
</protein>
<organism evidence="1 2">
    <name type="scientific">Timema podura</name>
    <name type="common">Walking stick</name>
    <dbReference type="NCBI Taxonomy" id="61482"/>
    <lineage>
        <taxon>Eukaryota</taxon>
        <taxon>Metazoa</taxon>
        <taxon>Ecdysozoa</taxon>
        <taxon>Arthropoda</taxon>
        <taxon>Hexapoda</taxon>
        <taxon>Insecta</taxon>
        <taxon>Pterygota</taxon>
        <taxon>Neoptera</taxon>
        <taxon>Polyneoptera</taxon>
        <taxon>Phasmatodea</taxon>
        <taxon>Timematodea</taxon>
        <taxon>Timematoidea</taxon>
        <taxon>Timematidae</taxon>
        <taxon>Timema</taxon>
    </lineage>
</organism>
<accession>A0ABN7PSF3</accession>
<dbReference type="Proteomes" id="UP001153148">
    <property type="component" value="Unassembled WGS sequence"/>
</dbReference>
<keyword evidence="2" id="KW-1185">Reference proteome</keyword>
<gene>
    <name evidence="1" type="ORF">TPAB3V08_LOCUS15457</name>
</gene>
<evidence type="ECO:0000313" key="2">
    <source>
        <dbReference type="Proteomes" id="UP001153148"/>
    </source>
</evidence>